<gene>
    <name evidence="2" type="primary">Acey_s0015.g2858</name>
    <name evidence="2" type="ORF">Y032_0015g2858</name>
</gene>
<dbReference type="OrthoDB" id="5871516at2759"/>
<dbReference type="Proteomes" id="UP000024635">
    <property type="component" value="Unassembled WGS sequence"/>
</dbReference>
<feature type="region of interest" description="Disordered" evidence="1">
    <location>
        <begin position="84"/>
        <end position="103"/>
    </location>
</feature>
<reference evidence="3" key="1">
    <citation type="journal article" date="2015" name="Nat. Genet.">
        <title>The genome and transcriptome of the zoonotic hookworm Ancylostoma ceylanicum identify infection-specific gene families.</title>
        <authorList>
            <person name="Schwarz E.M."/>
            <person name="Hu Y."/>
            <person name="Antoshechkin I."/>
            <person name="Miller M.M."/>
            <person name="Sternberg P.W."/>
            <person name="Aroian R.V."/>
        </authorList>
    </citation>
    <scope>NUCLEOTIDE SEQUENCE</scope>
    <source>
        <strain evidence="3">HY135</strain>
    </source>
</reference>
<proteinExistence type="predicted"/>
<evidence type="ECO:0000256" key="1">
    <source>
        <dbReference type="SAM" id="MobiDB-lite"/>
    </source>
</evidence>
<keyword evidence="3" id="KW-1185">Reference proteome</keyword>
<organism evidence="2 3">
    <name type="scientific">Ancylostoma ceylanicum</name>
    <dbReference type="NCBI Taxonomy" id="53326"/>
    <lineage>
        <taxon>Eukaryota</taxon>
        <taxon>Metazoa</taxon>
        <taxon>Ecdysozoa</taxon>
        <taxon>Nematoda</taxon>
        <taxon>Chromadorea</taxon>
        <taxon>Rhabditida</taxon>
        <taxon>Rhabditina</taxon>
        <taxon>Rhabditomorpha</taxon>
        <taxon>Strongyloidea</taxon>
        <taxon>Ancylostomatidae</taxon>
        <taxon>Ancylostomatinae</taxon>
        <taxon>Ancylostoma</taxon>
    </lineage>
</organism>
<dbReference type="AlphaFoldDB" id="A0A016V8R3"/>
<comment type="caution">
    <text evidence="2">The sequence shown here is derived from an EMBL/GenBank/DDBJ whole genome shotgun (WGS) entry which is preliminary data.</text>
</comment>
<sequence length="266" mass="29675">MDACKSDEEHDYDDTTETTLSLYSLAPTETFVDFDDDSLEEWHYSDVEDMEDVCGFSNYGFDYDYEHEIWRAVDDLKGVQLNKNLSSRSSGDESSEISEEDCRTARSFESENLEGDLKTALSHIEADTALSEISIYSQYTPAPSETNVEIEYDIIAGASPMSTAVSGRASWYSLPNSETEIEMKSTLCVGGARVIDSIECLHMLGDAKPRPVEDFDNPNIKFLCSGALKTPSEMEEEKYEYSYYSDGPSETNVSMEGVEIFGDSNG</sequence>
<dbReference type="EMBL" id="JARK01001351">
    <property type="protein sequence ID" value="EYC23840.1"/>
    <property type="molecule type" value="Genomic_DNA"/>
</dbReference>
<evidence type="ECO:0000313" key="3">
    <source>
        <dbReference type="Proteomes" id="UP000024635"/>
    </source>
</evidence>
<evidence type="ECO:0000313" key="2">
    <source>
        <dbReference type="EMBL" id="EYC23840.1"/>
    </source>
</evidence>
<protein>
    <submittedName>
        <fullName evidence="2">Uncharacterized protein</fullName>
    </submittedName>
</protein>
<name>A0A016V8R3_9BILA</name>
<accession>A0A016V8R3</accession>